<dbReference type="InterPro" id="IPR037523">
    <property type="entry name" value="VOC_core"/>
</dbReference>
<proteinExistence type="predicted"/>
<protein>
    <submittedName>
        <fullName evidence="2">VOC family protein</fullName>
    </submittedName>
</protein>
<evidence type="ECO:0000259" key="1">
    <source>
        <dbReference type="PROSITE" id="PS51819"/>
    </source>
</evidence>
<dbReference type="InterPro" id="IPR029068">
    <property type="entry name" value="Glyas_Bleomycin-R_OHBP_Dase"/>
</dbReference>
<evidence type="ECO:0000313" key="3">
    <source>
        <dbReference type="Proteomes" id="UP001629156"/>
    </source>
</evidence>
<dbReference type="InterPro" id="IPR004360">
    <property type="entry name" value="Glyas_Fos-R_dOase_dom"/>
</dbReference>
<sequence length="124" mass="14126">MTIPNQYLPVMPYIIVDDAVAFFDFTKNVFDAHEQLIVPGEDGRGIMHGEIKINDAVIMFAQSNEQWGTKTCGIFIYVEDVDSVYNKAIAHKATPLRKPEKQEYGYSGGFEDPFGNQWWICNND</sequence>
<organism evidence="2 3">
    <name type="scientific">Flavobacterium rhizosphaerae</name>
    <dbReference type="NCBI Taxonomy" id="3163298"/>
    <lineage>
        <taxon>Bacteria</taxon>
        <taxon>Pseudomonadati</taxon>
        <taxon>Bacteroidota</taxon>
        <taxon>Flavobacteriia</taxon>
        <taxon>Flavobacteriales</taxon>
        <taxon>Flavobacteriaceae</taxon>
        <taxon>Flavobacterium</taxon>
    </lineage>
</organism>
<comment type="caution">
    <text evidence="2">The sequence shown here is derived from an EMBL/GenBank/DDBJ whole genome shotgun (WGS) entry which is preliminary data.</text>
</comment>
<dbReference type="PANTHER" id="PTHR34109:SF1">
    <property type="entry name" value="VOC DOMAIN-CONTAINING PROTEIN"/>
    <property type="match status" value="1"/>
</dbReference>
<dbReference type="PROSITE" id="PS51819">
    <property type="entry name" value="VOC"/>
    <property type="match status" value="1"/>
</dbReference>
<accession>A0ABW8YVM9</accession>
<evidence type="ECO:0000313" key="2">
    <source>
        <dbReference type="EMBL" id="MFL9844303.1"/>
    </source>
</evidence>
<feature type="domain" description="VOC" evidence="1">
    <location>
        <begin position="6"/>
        <end position="123"/>
    </location>
</feature>
<dbReference type="SUPFAM" id="SSF54593">
    <property type="entry name" value="Glyoxalase/Bleomycin resistance protein/Dihydroxybiphenyl dioxygenase"/>
    <property type="match status" value="1"/>
</dbReference>
<dbReference type="Gene3D" id="3.30.720.110">
    <property type="match status" value="1"/>
</dbReference>
<dbReference type="PANTHER" id="PTHR34109">
    <property type="entry name" value="BNAUNNG04460D PROTEIN-RELATED"/>
    <property type="match status" value="1"/>
</dbReference>
<dbReference type="EMBL" id="JBELPZ010000006">
    <property type="protein sequence ID" value="MFL9844303.1"/>
    <property type="molecule type" value="Genomic_DNA"/>
</dbReference>
<dbReference type="Proteomes" id="UP001629156">
    <property type="component" value="Unassembled WGS sequence"/>
</dbReference>
<dbReference type="Pfam" id="PF00903">
    <property type="entry name" value="Glyoxalase"/>
    <property type="match status" value="1"/>
</dbReference>
<dbReference type="CDD" id="cd07246">
    <property type="entry name" value="VOC_like"/>
    <property type="match status" value="1"/>
</dbReference>
<gene>
    <name evidence="2" type="ORF">ABS766_07725</name>
</gene>
<dbReference type="RefSeq" id="WP_408084555.1">
    <property type="nucleotide sequence ID" value="NZ_JBELPZ010000006.1"/>
</dbReference>
<name>A0ABW8YVM9_9FLAO</name>
<keyword evidence="3" id="KW-1185">Reference proteome</keyword>
<dbReference type="Gene3D" id="3.30.720.120">
    <property type="match status" value="1"/>
</dbReference>
<reference evidence="2 3" key="1">
    <citation type="submission" date="2024-06" db="EMBL/GenBank/DDBJ databases">
        <authorList>
            <person name="Kaempfer P."/>
            <person name="Viver T."/>
        </authorList>
    </citation>
    <scope>NUCLEOTIDE SEQUENCE [LARGE SCALE GENOMIC DNA]</scope>
    <source>
        <strain evidence="2 3">ST-119</strain>
    </source>
</reference>